<feature type="transmembrane region" description="Helical" evidence="1">
    <location>
        <begin position="383"/>
        <end position="409"/>
    </location>
</feature>
<accession>A0ABY6HSP6</accession>
<feature type="transmembrane region" description="Helical" evidence="1">
    <location>
        <begin position="178"/>
        <end position="197"/>
    </location>
</feature>
<dbReference type="Proteomes" id="UP001208689">
    <property type="component" value="Chromosome"/>
</dbReference>
<name>A0ABY6HSP6_9ARCH</name>
<evidence type="ECO:0000259" key="2">
    <source>
        <dbReference type="Pfam" id="PF01757"/>
    </source>
</evidence>
<keyword evidence="4" id="KW-1185">Reference proteome</keyword>
<keyword evidence="1" id="KW-0812">Transmembrane</keyword>
<evidence type="ECO:0000256" key="1">
    <source>
        <dbReference type="SAM" id="Phobius"/>
    </source>
</evidence>
<protein>
    <recommendedName>
        <fullName evidence="2">Acyltransferase 3 domain-containing protein</fullName>
    </recommendedName>
</protein>
<feature type="domain" description="Acyltransferase 3" evidence="2">
    <location>
        <begin position="26"/>
        <end position="359"/>
    </location>
</feature>
<dbReference type="EMBL" id="CP104013">
    <property type="protein sequence ID" value="UYP45882.1"/>
    <property type="molecule type" value="Genomic_DNA"/>
</dbReference>
<feature type="transmembrane region" description="Helical" evidence="1">
    <location>
        <begin position="307"/>
        <end position="325"/>
    </location>
</feature>
<keyword evidence="1" id="KW-1133">Transmembrane helix</keyword>
<feature type="transmembrane region" description="Helical" evidence="1">
    <location>
        <begin position="139"/>
        <end position="166"/>
    </location>
</feature>
<proteinExistence type="predicted"/>
<reference evidence="3" key="1">
    <citation type="submission" date="2022-09" db="EMBL/GenBank/DDBJ databases">
        <title>Actin cytoskeleton and complex cell architecture in an #Asgard archaeon.</title>
        <authorList>
            <person name="Ponce Toledo R.I."/>
            <person name="Schleper C."/>
            <person name="Rodrigues Oliveira T."/>
            <person name="Wollweber F."/>
            <person name="Xu J."/>
            <person name="Rittmann S."/>
            <person name="Klingl A."/>
            <person name="Pilhofer M."/>
        </authorList>
    </citation>
    <scope>NUCLEOTIDE SEQUENCE</scope>
    <source>
        <strain evidence="3">B-35</strain>
    </source>
</reference>
<dbReference type="InterPro" id="IPR002656">
    <property type="entry name" value="Acyl_transf_3_dom"/>
</dbReference>
<feature type="transmembrane region" description="Helical" evidence="1">
    <location>
        <begin position="203"/>
        <end position="226"/>
    </location>
</feature>
<evidence type="ECO:0000313" key="3">
    <source>
        <dbReference type="EMBL" id="UYP45882.1"/>
    </source>
</evidence>
<feature type="transmembrane region" description="Helical" evidence="1">
    <location>
        <begin position="345"/>
        <end position="363"/>
    </location>
</feature>
<feature type="transmembrane region" description="Helical" evidence="1">
    <location>
        <begin position="60"/>
        <end position="80"/>
    </location>
</feature>
<keyword evidence="1" id="KW-0472">Membrane</keyword>
<evidence type="ECO:0000313" key="4">
    <source>
        <dbReference type="Proteomes" id="UP001208689"/>
    </source>
</evidence>
<organism evidence="3 4">
    <name type="scientific">Candidatus Lokiarchaeum ossiferum</name>
    <dbReference type="NCBI Taxonomy" id="2951803"/>
    <lineage>
        <taxon>Archaea</taxon>
        <taxon>Promethearchaeati</taxon>
        <taxon>Promethearchaeota</taxon>
        <taxon>Promethearchaeia</taxon>
        <taxon>Promethearchaeales</taxon>
        <taxon>Promethearchaeaceae</taxon>
        <taxon>Candidatus Lokiarchaeum</taxon>
    </lineage>
</organism>
<feature type="transmembrane region" description="Helical" evidence="1">
    <location>
        <begin position="269"/>
        <end position="287"/>
    </location>
</feature>
<feature type="transmembrane region" description="Helical" evidence="1">
    <location>
        <begin position="238"/>
        <end position="263"/>
    </location>
</feature>
<gene>
    <name evidence="3" type="ORF">NEF87_002167</name>
</gene>
<dbReference type="Pfam" id="PF01757">
    <property type="entry name" value="Acyl_transf_3"/>
    <property type="match status" value="1"/>
</dbReference>
<sequence>MDTEYDQTATLEELQVESSQRKRYFQVDAMKAIMIGLVIMDHTFTHSFLHQFGSPFWERISIPILMIIMGFNLGNSSKGINHMKLKDYYTRSYFEKKLKRYFIPYLILYFIHGIMRLIVTLGEIQINSPATYDSAVFRYLGFTLFYGPGLWFIPVLFGTILVFPILHFYFKKMPSTTFFATFCIEFLTQFIVLMILSTNQGNILGVFYFLYSVFCLFSAIGMGLWLSIDHNMSSKHNVVIWILFPISLGYMIIAMIFPGLLFFPIGDYQMFYFPYSAVIFMCCMKLIPENPKGTVSEFIRKVSKSTYHILLAQIFYFSIVFQFFLIMTDGDASTLDIFDAAPLNYLWFFPLNLVITFGIGLFWNHLEEKFYKKMPEKRGYQKIYAFMLTLAVIAFAAWIIGQILFFFVVF</sequence>
<feature type="transmembrane region" description="Helical" evidence="1">
    <location>
        <begin position="101"/>
        <end position="119"/>
    </location>
</feature>
<feature type="transmembrane region" description="Helical" evidence="1">
    <location>
        <begin position="29"/>
        <end position="48"/>
    </location>
</feature>